<feature type="transmembrane region" description="Helical" evidence="1">
    <location>
        <begin position="256"/>
        <end position="280"/>
    </location>
</feature>
<feature type="transmembrane region" description="Helical" evidence="1">
    <location>
        <begin position="137"/>
        <end position="158"/>
    </location>
</feature>
<proteinExistence type="predicted"/>
<name>A0A414FVH2_9ACTN</name>
<feature type="domain" description="Acyltransferase 3" evidence="2">
    <location>
        <begin position="22"/>
        <end position="342"/>
    </location>
</feature>
<evidence type="ECO:0000259" key="2">
    <source>
        <dbReference type="Pfam" id="PF01757"/>
    </source>
</evidence>
<evidence type="ECO:0000256" key="1">
    <source>
        <dbReference type="SAM" id="Phobius"/>
    </source>
</evidence>
<dbReference type="RefSeq" id="WP_118272221.1">
    <property type="nucleotide sequence ID" value="NZ_QSJI01000006.1"/>
</dbReference>
<dbReference type="AlphaFoldDB" id="A0A414FVH2"/>
<feature type="transmembrane region" description="Helical" evidence="1">
    <location>
        <begin position="170"/>
        <end position="189"/>
    </location>
</feature>
<dbReference type="InterPro" id="IPR002656">
    <property type="entry name" value="Acyl_transf_3_dom"/>
</dbReference>
<feature type="transmembrane region" description="Helical" evidence="1">
    <location>
        <begin position="20"/>
        <end position="37"/>
    </location>
</feature>
<keyword evidence="3" id="KW-0808">Transferase</keyword>
<feature type="transmembrane region" description="Helical" evidence="1">
    <location>
        <begin position="201"/>
        <end position="219"/>
    </location>
</feature>
<keyword evidence="1" id="KW-1133">Transmembrane helix</keyword>
<feature type="transmembrane region" description="Helical" evidence="1">
    <location>
        <begin position="98"/>
        <end position="117"/>
    </location>
</feature>
<gene>
    <name evidence="3" type="ORF">DW787_06975</name>
</gene>
<dbReference type="GO" id="GO:0016747">
    <property type="term" value="F:acyltransferase activity, transferring groups other than amino-acyl groups"/>
    <property type="evidence" value="ECO:0007669"/>
    <property type="project" value="InterPro"/>
</dbReference>
<feature type="transmembrane region" description="Helical" evidence="1">
    <location>
        <begin position="319"/>
        <end position="341"/>
    </location>
</feature>
<protein>
    <submittedName>
        <fullName evidence="3">Acyltransferase</fullName>
    </submittedName>
</protein>
<reference evidence="3 4" key="1">
    <citation type="submission" date="2018-08" db="EMBL/GenBank/DDBJ databases">
        <title>A genome reference for cultivated species of the human gut microbiota.</title>
        <authorList>
            <person name="Zou Y."/>
            <person name="Xue W."/>
            <person name="Luo G."/>
        </authorList>
    </citation>
    <scope>NUCLEOTIDE SEQUENCE [LARGE SCALE GENOMIC DNA]</scope>
    <source>
        <strain evidence="3 4">AM30-5LB</strain>
    </source>
</reference>
<dbReference type="Pfam" id="PF01757">
    <property type="entry name" value="Acyl_transf_3"/>
    <property type="match status" value="1"/>
</dbReference>
<comment type="caution">
    <text evidence="3">The sequence shown here is derived from an EMBL/GenBank/DDBJ whole genome shotgun (WGS) entry which is preliminary data.</text>
</comment>
<keyword evidence="3" id="KW-0012">Acyltransferase</keyword>
<accession>A0A414FVH2</accession>
<evidence type="ECO:0000313" key="3">
    <source>
        <dbReference type="EMBL" id="RHD55104.1"/>
    </source>
</evidence>
<evidence type="ECO:0000313" key="4">
    <source>
        <dbReference type="Proteomes" id="UP000286050"/>
    </source>
</evidence>
<feature type="transmembrane region" description="Helical" evidence="1">
    <location>
        <begin position="231"/>
        <end position="250"/>
    </location>
</feature>
<dbReference type="Proteomes" id="UP000286050">
    <property type="component" value="Unassembled WGS sequence"/>
</dbReference>
<sequence>MIIKMPKLRLDILSDYRAACYGFCAIWIVLFHVVVNLGCDFSCGIQGLSCLNTAFSFGSFGVDIFMLLSGVSCYFSWSKKCDAGVFLRKRLMRIVPSVLLICVPVWAFFVLVGEMHWTRLLYNATLVLPIFSDGSSGVWYVAAILMLYAAYPYIHAAIYGTGDRKDEFHLLLRAFVLCILTLFGFWMLHKYNAPLFKNLEIMVGRIPTFCIGSYLGHLVKERRAFGLSAWWCMALASISYIAYVLLAFKLVQSNCWWWRATMIPGGILGAFLICGMFCLLDRLRFVRPVSALLSLTGSFSLELYVAHVALFWFRNPYPSIIGNVTIALILSCLSWFIAYLVNRVLHVWFGGGIVALVGQGKEAVQ</sequence>
<feature type="transmembrane region" description="Helical" evidence="1">
    <location>
        <begin position="57"/>
        <end position="77"/>
    </location>
</feature>
<feature type="transmembrane region" description="Helical" evidence="1">
    <location>
        <begin position="292"/>
        <end position="313"/>
    </location>
</feature>
<keyword evidence="1" id="KW-0472">Membrane</keyword>
<keyword evidence="1" id="KW-0812">Transmembrane</keyword>
<dbReference type="EMBL" id="QSJI01000006">
    <property type="protein sequence ID" value="RHD55104.1"/>
    <property type="molecule type" value="Genomic_DNA"/>
</dbReference>
<organism evidence="3 4">
    <name type="scientific">Collinsella intestinalis</name>
    <dbReference type="NCBI Taxonomy" id="147207"/>
    <lineage>
        <taxon>Bacteria</taxon>
        <taxon>Bacillati</taxon>
        <taxon>Actinomycetota</taxon>
        <taxon>Coriobacteriia</taxon>
        <taxon>Coriobacteriales</taxon>
        <taxon>Coriobacteriaceae</taxon>
        <taxon>Collinsella</taxon>
    </lineage>
</organism>